<evidence type="ECO:0000256" key="5">
    <source>
        <dbReference type="SAM" id="Phobius"/>
    </source>
</evidence>
<dbReference type="SUPFAM" id="SSF52091">
    <property type="entry name" value="SpoIIaa-like"/>
    <property type="match status" value="2"/>
</dbReference>
<dbReference type="GO" id="GO:0016758">
    <property type="term" value="F:hexosyltransferase activity"/>
    <property type="evidence" value="ECO:0007669"/>
    <property type="project" value="TreeGrafter"/>
</dbReference>
<dbReference type="PANTHER" id="PTHR34136">
    <property type="match status" value="1"/>
</dbReference>
<protein>
    <recommendedName>
        <fullName evidence="4">Anti-sigma factor antagonist</fullName>
    </recommendedName>
</protein>
<name>A0A1W2DQD1_9BACT</name>
<dbReference type="PROSITE" id="PS50801">
    <property type="entry name" value="STAS"/>
    <property type="match status" value="2"/>
</dbReference>
<evidence type="ECO:0000256" key="4">
    <source>
        <dbReference type="RuleBase" id="RU003749"/>
    </source>
</evidence>
<evidence type="ECO:0000313" key="8">
    <source>
        <dbReference type="Proteomes" id="UP000192418"/>
    </source>
</evidence>
<dbReference type="InterPro" id="IPR003658">
    <property type="entry name" value="Anti-sigma_ant"/>
</dbReference>
<dbReference type="OrthoDB" id="9808602at2"/>
<reference evidence="7 8" key="1">
    <citation type="submission" date="2017-04" db="EMBL/GenBank/DDBJ databases">
        <authorList>
            <person name="Afonso C.L."/>
            <person name="Miller P.J."/>
            <person name="Scott M.A."/>
            <person name="Spackman E."/>
            <person name="Goraichik I."/>
            <person name="Dimitrov K.M."/>
            <person name="Suarez D.L."/>
            <person name="Swayne D.E."/>
        </authorList>
    </citation>
    <scope>NUCLEOTIDE SEQUENCE [LARGE SCALE GENOMIC DNA]</scope>
    <source>
        <strain evidence="7 8">DSM 3385</strain>
    </source>
</reference>
<dbReference type="AlphaFoldDB" id="A0A1W2DQD1"/>
<dbReference type="Pfam" id="PF03808">
    <property type="entry name" value="Glyco_tran_WecG"/>
    <property type="match status" value="1"/>
</dbReference>
<dbReference type="CDD" id="cd06533">
    <property type="entry name" value="Glyco_transf_WecG_TagA"/>
    <property type="match status" value="1"/>
</dbReference>
<evidence type="ECO:0000256" key="2">
    <source>
        <dbReference type="ARBA" id="ARBA00022676"/>
    </source>
</evidence>
<evidence type="ECO:0000313" key="7">
    <source>
        <dbReference type="EMBL" id="SMC99232.1"/>
    </source>
</evidence>
<dbReference type="Pfam" id="PF01740">
    <property type="entry name" value="STAS"/>
    <property type="match status" value="2"/>
</dbReference>
<keyword evidence="2" id="KW-0328">Glycosyltransferase</keyword>
<keyword evidence="5" id="KW-1133">Transmembrane helix</keyword>
<feature type="domain" description="STAS" evidence="6">
    <location>
        <begin position="452"/>
        <end position="518"/>
    </location>
</feature>
<dbReference type="Proteomes" id="UP000192418">
    <property type="component" value="Unassembled WGS sequence"/>
</dbReference>
<sequence length="523" mass="59269">MKQETGLILGIPVDNLTFDQAIESIFELVDRFARDHQAKYVATVNVDFIVNTVSWLPNRFRHPELVSILRKADLVTADGMPVVWAARLLGTRLKERVTGADLVPGLAKACALRGKSIYLLGGKGDVAWKTAEIFQKKYPDLCIAGVSSPFVHVEGEKIMDEESIDRQILEEINRARPDILFVGFGNPKQEMWFERNRSKLKAAVTIGIGGTFEFITGRVKRAPVWIQKSGLEWIYRITQDPMRLFKRYFIGFFKFGFLILPPIFYMKYRKLFFNLTLKQSTTKNDAPPGATQLETATAMAVTIISLEDPLDAHQVTTQSNVLLKDIDDSTPLLIDLSQVSFMDSSGIGFLVKLYTQSQKNKFPLAFFGIRPQVLRTMKVSRIHDLFKNAILENRQEAMNALMDHAGHKDFSYFKDESADKVILHLFGQLDADKISKMDISEFTRGVDDKHCLLNLRGLSFADSSAIMIFLKVRKQTFQSGKSCFLCEPPDNVKQMLKITRVDKLFDIHKNLTSALALLNQNNI</sequence>
<feature type="transmembrane region" description="Helical" evidence="5">
    <location>
        <begin position="248"/>
        <end position="268"/>
    </location>
</feature>
<gene>
    <name evidence="7" type="ORF">SAMN02746065_11936</name>
</gene>
<keyword evidence="3 7" id="KW-0808">Transferase</keyword>
<dbReference type="InterPro" id="IPR036513">
    <property type="entry name" value="STAS_dom_sf"/>
</dbReference>
<dbReference type="RefSeq" id="WP_084070681.1">
    <property type="nucleotide sequence ID" value="NZ_FWXY01000019.1"/>
</dbReference>
<accession>A0A1W2DQD1</accession>
<keyword evidence="5" id="KW-0472">Membrane</keyword>
<dbReference type="EMBL" id="FWXY01000019">
    <property type="protein sequence ID" value="SMC99232.1"/>
    <property type="molecule type" value="Genomic_DNA"/>
</dbReference>
<feature type="domain" description="STAS" evidence="6">
    <location>
        <begin position="291"/>
        <end position="401"/>
    </location>
</feature>
<dbReference type="NCBIfam" id="TIGR00377">
    <property type="entry name" value="ant_ant_sig"/>
    <property type="match status" value="1"/>
</dbReference>
<dbReference type="InterPro" id="IPR004629">
    <property type="entry name" value="WecG_TagA_CpsF"/>
</dbReference>
<keyword evidence="5" id="KW-0812">Transmembrane</keyword>
<dbReference type="STRING" id="1121400.SAMN02746065_11936"/>
<dbReference type="Gene3D" id="3.30.750.24">
    <property type="entry name" value="STAS domain"/>
    <property type="match status" value="2"/>
</dbReference>
<keyword evidence="8" id="KW-1185">Reference proteome</keyword>
<proteinExistence type="inferred from homology"/>
<comment type="similarity">
    <text evidence="1 4">Belongs to the anti-sigma-factor antagonist family.</text>
</comment>
<evidence type="ECO:0000256" key="3">
    <source>
        <dbReference type="ARBA" id="ARBA00022679"/>
    </source>
</evidence>
<dbReference type="GO" id="GO:0043856">
    <property type="term" value="F:anti-sigma factor antagonist activity"/>
    <property type="evidence" value="ECO:0007669"/>
    <property type="project" value="InterPro"/>
</dbReference>
<dbReference type="CDD" id="cd07043">
    <property type="entry name" value="STAS_anti-anti-sigma_factors"/>
    <property type="match status" value="2"/>
</dbReference>
<organism evidence="7 8">
    <name type="scientific">Desulfocicer vacuolatum DSM 3385</name>
    <dbReference type="NCBI Taxonomy" id="1121400"/>
    <lineage>
        <taxon>Bacteria</taxon>
        <taxon>Pseudomonadati</taxon>
        <taxon>Thermodesulfobacteriota</taxon>
        <taxon>Desulfobacteria</taxon>
        <taxon>Desulfobacterales</taxon>
        <taxon>Desulfobacteraceae</taxon>
        <taxon>Desulfocicer</taxon>
    </lineage>
</organism>
<evidence type="ECO:0000256" key="1">
    <source>
        <dbReference type="ARBA" id="ARBA00009013"/>
    </source>
</evidence>
<dbReference type="InterPro" id="IPR002645">
    <property type="entry name" value="STAS_dom"/>
</dbReference>
<evidence type="ECO:0000259" key="6">
    <source>
        <dbReference type="PROSITE" id="PS50801"/>
    </source>
</evidence>
<dbReference type="NCBIfam" id="TIGR00696">
    <property type="entry name" value="wecG_tagA_cpsF"/>
    <property type="match status" value="1"/>
</dbReference>
<dbReference type="PANTHER" id="PTHR34136:SF1">
    <property type="entry name" value="UDP-N-ACETYL-D-MANNOSAMINURONIC ACID TRANSFERASE"/>
    <property type="match status" value="1"/>
</dbReference>